<sequence length="76" mass="7856">MCLALPSLVTELLDGDQAKVDLGGVTKAVSLALVDGVAVGDYVIVHVGYALTKVDPAEAEKTLALWAEMQETGALT</sequence>
<proteinExistence type="inferred from homology"/>
<evidence type="ECO:0000256" key="1">
    <source>
        <dbReference type="ARBA" id="ARBA00006018"/>
    </source>
</evidence>
<dbReference type="PANTHER" id="PTHR35177">
    <property type="entry name" value="HYDROGENASE MATURATION FACTOR HYBG"/>
    <property type="match status" value="1"/>
</dbReference>
<dbReference type="PRINTS" id="PR00445">
    <property type="entry name" value="HUPFHYPC"/>
</dbReference>
<evidence type="ECO:0000256" key="3">
    <source>
        <dbReference type="ARBA" id="ARBA00071976"/>
    </source>
</evidence>
<reference evidence="4 5" key="1">
    <citation type="submission" date="2016-04" db="EMBL/GenBank/DDBJ databases">
        <title>Draft genome sequence of freshwater magnetotactic bacteria Magnetospirillum marisnigri SP-1 and Magnetospirillum moscoviense BB-1.</title>
        <authorList>
            <person name="Koziaeva V."/>
            <person name="Dziuba M.V."/>
            <person name="Ivanov T.M."/>
            <person name="Kuznetsov B."/>
            <person name="Grouzdev D.S."/>
        </authorList>
    </citation>
    <scope>NUCLEOTIDE SEQUENCE [LARGE SCALE GENOMIC DNA]</scope>
    <source>
        <strain evidence="4 5">BB-1</strain>
    </source>
</reference>
<evidence type="ECO:0000313" key="4">
    <source>
        <dbReference type="EMBL" id="OAN47915.1"/>
    </source>
</evidence>
<comment type="caution">
    <text evidence="4">The sequence shown here is derived from an EMBL/GenBank/DDBJ whole genome shotgun (WGS) entry which is preliminary data.</text>
</comment>
<dbReference type="GO" id="GO:1902670">
    <property type="term" value="F:carbon dioxide binding"/>
    <property type="evidence" value="ECO:0007669"/>
    <property type="project" value="TreeGrafter"/>
</dbReference>
<dbReference type="GO" id="GO:0005506">
    <property type="term" value="F:iron ion binding"/>
    <property type="evidence" value="ECO:0007669"/>
    <property type="project" value="TreeGrafter"/>
</dbReference>
<evidence type="ECO:0000313" key="5">
    <source>
        <dbReference type="Proteomes" id="UP000078543"/>
    </source>
</evidence>
<dbReference type="Pfam" id="PF01455">
    <property type="entry name" value="HupF_HypC"/>
    <property type="match status" value="1"/>
</dbReference>
<dbReference type="RefSeq" id="WP_068503162.1">
    <property type="nucleotide sequence ID" value="NZ_LWQU01000163.1"/>
</dbReference>
<dbReference type="GO" id="GO:0051604">
    <property type="term" value="P:protein maturation"/>
    <property type="evidence" value="ECO:0007669"/>
    <property type="project" value="TreeGrafter"/>
</dbReference>
<organism evidence="4 5">
    <name type="scientific">Magnetospirillum moscoviense</name>
    <dbReference type="NCBI Taxonomy" id="1437059"/>
    <lineage>
        <taxon>Bacteria</taxon>
        <taxon>Pseudomonadati</taxon>
        <taxon>Pseudomonadota</taxon>
        <taxon>Alphaproteobacteria</taxon>
        <taxon>Rhodospirillales</taxon>
        <taxon>Rhodospirillaceae</taxon>
        <taxon>Magnetospirillum</taxon>
    </lineage>
</organism>
<gene>
    <name evidence="4" type="ORF">A6A05_03575</name>
</gene>
<dbReference type="InterPro" id="IPR001109">
    <property type="entry name" value="Hydrogenase_HupF/HypC"/>
</dbReference>
<comment type="similarity">
    <text evidence="1">Belongs to the HupF/HypC family.</text>
</comment>
<accession>A0A178MIM2</accession>
<name>A0A178MIM2_9PROT</name>
<keyword evidence="5" id="KW-1185">Reference proteome</keyword>
<comment type="function">
    <text evidence="2">Involved in the maturation of [NiFe] hydrogenases. Involved in the biosynthesis of the Fe(CN)(2)CO cofactor.</text>
</comment>
<evidence type="ECO:0000256" key="2">
    <source>
        <dbReference type="ARBA" id="ARBA00053969"/>
    </source>
</evidence>
<dbReference type="STRING" id="1437059.A6A05_03575"/>
<protein>
    <recommendedName>
        <fullName evidence="3">Hydrogenase maturation factor HypC</fullName>
    </recommendedName>
</protein>
<dbReference type="PANTHER" id="PTHR35177:SF2">
    <property type="entry name" value="HYDROGENASE MATURATION FACTOR HYBG"/>
    <property type="match status" value="1"/>
</dbReference>
<dbReference type="Gene3D" id="2.30.30.140">
    <property type="match status" value="1"/>
</dbReference>
<dbReference type="OrthoDB" id="9806017at2"/>
<dbReference type="EMBL" id="LWQU01000163">
    <property type="protein sequence ID" value="OAN47915.1"/>
    <property type="molecule type" value="Genomic_DNA"/>
</dbReference>
<dbReference type="SUPFAM" id="SSF159127">
    <property type="entry name" value="HupF/HypC-like"/>
    <property type="match status" value="1"/>
</dbReference>
<dbReference type="AlphaFoldDB" id="A0A178MIM2"/>
<dbReference type="FunFam" id="2.30.30.140:FF:000022">
    <property type="entry name" value="Hydrogenase assembly chaperone HybG"/>
    <property type="match status" value="1"/>
</dbReference>
<dbReference type="NCBIfam" id="TIGR00074">
    <property type="entry name" value="hypC_hupF"/>
    <property type="match status" value="1"/>
</dbReference>
<dbReference type="Proteomes" id="UP000078543">
    <property type="component" value="Unassembled WGS sequence"/>
</dbReference>